<dbReference type="AlphaFoldDB" id="A0A369QQ30"/>
<evidence type="ECO:0000313" key="2">
    <source>
        <dbReference type="Proteomes" id="UP000253919"/>
    </source>
</evidence>
<dbReference type="Proteomes" id="UP000253919">
    <property type="component" value="Unassembled WGS sequence"/>
</dbReference>
<dbReference type="InterPro" id="IPR046155">
    <property type="entry name" value="DUF6157"/>
</dbReference>
<proteinExistence type="predicted"/>
<dbReference type="Pfam" id="PF19654">
    <property type="entry name" value="DUF6157"/>
    <property type="match status" value="1"/>
</dbReference>
<accession>A0A369QQ30</accession>
<protein>
    <submittedName>
        <fullName evidence="1">Uncharacterized protein</fullName>
    </submittedName>
</protein>
<keyword evidence="2" id="KW-1185">Reference proteome</keyword>
<gene>
    <name evidence="1" type="ORF">AHMF7616_03581</name>
</gene>
<dbReference type="RefSeq" id="WP_115374038.1">
    <property type="nucleotide sequence ID" value="NZ_QASA01000001.1"/>
</dbReference>
<evidence type="ECO:0000313" key="1">
    <source>
        <dbReference type="EMBL" id="RDC64959.1"/>
    </source>
</evidence>
<dbReference type="EMBL" id="QASA01000001">
    <property type="protein sequence ID" value="RDC64959.1"/>
    <property type="molecule type" value="Genomic_DNA"/>
</dbReference>
<organism evidence="1 2">
    <name type="scientific">Adhaeribacter pallidiroseus</name>
    <dbReference type="NCBI Taxonomy" id="2072847"/>
    <lineage>
        <taxon>Bacteria</taxon>
        <taxon>Pseudomonadati</taxon>
        <taxon>Bacteroidota</taxon>
        <taxon>Cytophagia</taxon>
        <taxon>Cytophagales</taxon>
        <taxon>Hymenobacteraceae</taxon>
        <taxon>Adhaeribacter</taxon>
    </lineage>
</organism>
<sequence length="137" mass="15568">MKIHSTNYQNTFIQVADDCPATKGEIPLGKKDTKTVAQLQFELISQNPYRFTSDDVLFQVFAQRNNLTATEQPTAREQFFAKGQPCFRASPLTKQYGWGIHHNQESKIALYGRETTAYEAFTTDKALKVVKAMKISK</sequence>
<dbReference type="OrthoDB" id="2361182at2"/>
<name>A0A369QQ30_9BACT</name>
<comment type="caution">
    <text evidence="1">The sequence shown here is derived from an EMBL/GenBank/DDBJ whole genome shotgun (WGS) entry which is preliminary data.</text>
</comment>
<reference evidence="1 2" key="1">
    <citation type="submission" date="2018-04" db="EMBL/GenBank/DDBJ databases">
        <title>Adhaeribacter sp. HMF7616 genome sequencing and assembly.</title>
        <authorList>
            <person name="Kang H."/>
            <person name="Kang J."/>
            <person name="Cha I."/>
            <person name="Kim H."/>
            <person name="Joh K."/>
        </authorList>
    </citation>
    <scope>NUCLEOTIDE SEQUENCE [LARGE SCALE GENOMIC DNA]</scope>
    <source>
        <strain evidence="1 2">HMF7616</strain>
    </source>
</reference>